<feature type="domain" description="Retrotransposon gag" evidence="1">
    <location>
        <begin position="44"/>
        <end position="134"/>
    </location>
</feature>
<reference evidence="2 3" key="1">
    <citation type="submission" date="2024-04" db="EMBL/GenBank/DDBJ databases">
        <authorList>
            <person name="Fracassetti M."/>
        </authorList>
    </citation>
    <scope>NUCLEOTIDE SEQUENCE [LARGE SCALE GENOMIC DNA]</scope>
</reference>
<accession>A0AAV2CZF8</accession>
<evidence type="ECO:0000259" key="1">
    <source>
        <dbReference type="Pfam" id="PF03732"/>
    </source>
</evidence>
<organism evidence="2 3">
    <name type="scientific">Linum trigynum</name>
    <dbReference type="NCBI Taxonomy" id="586398"/>
    <lineage>
        <taxon>Eukaryota</taxon>
        <taxon>Viridiplantae</taxon>
        <taxon>Streptophyta</taxon>
        <taxon>Embryophyta</taxon>
        <taxon>Tracheophyta</taxon>
        <taxon>Spermatophyta</taxon>
        <taxon>Magnoliopsida</taxon>
        <taxon>eudicotyledons</taxon>
        <taxon>Gunneridae</taxon>
        <taxon>Pentapetalae</taxon>
        <taxon>rosids</taxon>
        <taxon>fabids</taxon>
        <taxon>Malpighiales</taxon>
        <taxon>Linaceae</taxon>
        <taxon>Linum</taxon>
    </lineage>
</organism>
<dbReference type="PANTHER" id="PTHR33223">
    <property type="entry name" value="CCHC-TYPE DOMAIN-CONTAINING PROTEIN"/>
    <property type="match status" value="1"/>
</dbReference>
<proteinExistence type="predicted"/>
<protein>
    <recommendedName>
        <fullName evidence="1">Retrotransposon gag domain-containing protein</fullName>
    </recommendedName>
</protein>
<evidence type="ECO:0000313" key="3">
    <source>
        <dbReference type="Proteomes" id="UP001497516"/>
    </source>
</evidence>
<dbReference type="InterPro" id="IPR005162">
    <property type="entry name" value="Retrotrans_gag_dom"/>
</dbReference>
<dbReference type="Proteomes" id="UP001497516">
    <property type="component" value="Chromosome 10"/>
</dbReference>
<sequence length="150" mass="17678">MIQNNALFHGLSNESPRELVQKFIKLAGSLKINGVPKDALKLRLLPYSLAGNVSRWLNNRSALSITLWDDMLNKFMTRYFPSSKMAEWRKKITHFEQEEDEMLRDAWESYSDYFLQYLHHGFEEQFRIETFYGGPTKTTRFSLTPYVKGN</sequence>
<evidence type="ECO:0000313" key="2">
    <source>
        <dbReference type="EMBL" id="CAL1360931.1"/>
    </source>
</evidence>
<dbReference type="AlphaFoldDB" id="A0AAV2CZF8"/>
<gene>
    <name evidence="2" type="ORF">LTRI10_LOCUS8332</name>
</gene>
<name>A0AAV2CZF8_9ROSI</name>
<keyword evidence="3" id="KW-1185">Reference proteome</keyword>
<dbReference type="EMBL" id="OZ034814">
    <property type="protein sequence ID" value="CAL1360931.1"/>
    <property type="molecule type" value="Genomic_DNA"/>
</dbReference>
<dbReference type="Pfam" id="PF03732">
    <property type="entry name" value="Retrotrans_gag"/>
    <property type="match status" value="1"/>
</dbReference>
<dbReference type="PANTHER" id="PTHR33223:SF11">
    <property type="entry name" value="ELEMENT PROTEIN, PUTATIVE-RELATED"/>
    <property type="match status" value="1"/>
</dbReference>